<keyword evidence="1" id="KW-1133">Transmembrane helix</keyword>
<evidence type="ECO:0000256" key="1">
    <source>
        <dbReference type="SAM" id="Phobius"/>
    </source>
</evidence>
<evidence type="ECO:0000313" key="4">
    <source>
        <dbReference type="Proteomes" id="UP001359559"/>
    </source>
</evidence>
<comment type="caution">
    <text evidence="3">The sequence shown here is derived from an EMBL/GenBank/DDBJ whole genome shotgun (WGS) entry which is preliminary data.</text>
</comment>
<proteinExistence type="predicted"/>
<organism evidence="3 4">
    <name type="scientific">Clitoria ternatea</name>
    <name type="common">Butterfly pea</name>
    <dbReference type="NCBI Taxonomy" id="43366"/>
    <lineage>
        <taxon>Eukaryota</taxon>
        <taxon>Viridiplantae</taxon>
        <taxon>Streptophyta</taxon>
        <taxon>Embryophyta</taxon>
        <taxon>Tracheophyta</taxon>
        <taxon>Spermatophyta</taxon>
        <taxon>Magnoliopsida</taxon>
        <taxon>eudicotyledons</taxon>
        <taxon>Gunneridae</taxon>
        <taxon>Pentapetalae</taxon>
        <taxon>rosids</taxon>
        <taxon>fabids</taxon>
        <taxon>Fabales</taxon>
        <taxon>Fabaceae</taxon>
        <taxon>Papilionoideae</taxon>
        <taxon>50 kb inversion clade</taxon>
        <taxon>NPAAA clade</taxon>
        <taxon>indigoferoid/millettioid clade</taxon>
        <taxon>Phaseoleae</taxon>
        <taxon>Clitoria</taxon>
    </lineage>
</organism>
<feature type="transmembrane region" description="Helical" evidence="1">
    <location>
        <begin position="290"/>
        <end position="307"/>
    </location>
</feature>
<feature type="transmembrane region" description="Helical" evidence="1">
    <location>
        <begin position="313"/>
        <end position="331"/>
    </location>
</feature>
<evidence type="ECO:0000259" key="2">
    <source>
        <dbReference type="Pfam" id="PF24938"/>
    </source>
</evidence>
<dbReference type="PANTHER" id="PTHR36330">
    <property type="entry name" value="LIPASE/LIPOOXYGENASE, PLAT/LH2 FAMILY PROTEIN"/>
    <property type="match status" value="1"/>
</dbReference>
<dbReference type="Pfam" id="PF24938">
    <property type="entry name" value="DUF7755"/>
    <property type="match status" value="1"/>
</dbReference>
<dbReference type="Gene3D" id="2.60.60.20">
    <property type="entry name" value="PLAT/LH2 domain"/>
    <property type="match status" value="1"/>
</dbReference>
<dbReference type="EMBL" id="JAYKXN010000001">
    <property type="protein sequence ID" value="KAK7318934.1"/>
    <property type="molecule type" value="Genomic_DNA"/>
</dbReference>
<gene>
    <name evidence="3" type="ORF">RJT34_03643</name>
</gene>
<reference evidence="3 4" key="1">
    <citation type="submission" date="2024-01" db="EMBL/GenBank/DDBJ databases">
        <title>The genomes of 5 underutilized Papilionoideae crops provide insights into root nodulation and disease resistance.</title>
        <authorList>
            <person name="Yuan L."/>
        </authorList>
    </citation>
    <scope>NUCLEOTIDE SEQUENCE [LARGE SCALE GENOMIC DNA]</scope>
    <source>
        <strain evidence="3">LY-2023</strain>
        <tissue evidence="3">Leaf</tissue>
    </source>
</reference>
<keyword evidence="4" id="KW-1185">Reference proteome</keyword>
<dbReference type="Proteomes" id="UP001359559">
    <property type="component" value="Unassembled WGS sequence"/>
</dbReference>
<accession>A0AAN9Q2Q1</accession>
<dbReference type="PANTHER" id="PTHR36330:SF2">
    <property type="entry name" value="LIPASE_LIPOOXYGENASE, PLAT_LH2 FAMILY PROTEIN"/>
    <property type="match status" value="1"/>
</dbReference>
<keyword evidence="1" id="KW-0812">Transmembrane</keyword>
<keyword evidence="1" id="KW-0472">Membrane</keyword>
<evidence type="ECO:0000313" key="3">
    <source>
        <dbReference type="EMBL" id="KAK7318934.1"/>
    </source>
</evidence>
<sequence length="424" mass="46295">MEGIPLRSLMIPSTSACRSHTFHGKTITLLSSSSSTPRISTQNTHFRFPVRAKLSDADFQDFQSYVRPSYLLPASEVKMCTNKSVENILSSLKEDTSKSLYRVKLGTSNLYGSSISDLNAGILLCLIDEDGNSILQRIPVSLMMDHPTESSDITHIDMLHFQRGSVDEFIFEGPKIARLKALWVGLESGQWRLRNASIMVIGCEGKLSRLEDGVLRYTGFQYDFQMDDVLLGEGTDLSILELRPSLVTELEGMDFVSILEKGLNDHTLVSSAKISNEESMREYADLKFSLLFYDAMLTLFGTSVASLTAGENAGTAFFIGGIGGFLYLLLLQRSVDELPASELITSNKGRTNTLFGGMKGPIASVALALGFAVVAARYSSGDLQMMLTPKDVIVGMMGFLACKVSVVLAAFKPITPGPKLPSDM</sequence>
<protein>
    <recommendedName>
        <fullName evidence="2">DUF7755 domain-containing protein</fullName>
    </recommendedName>
</protein>
<feature type="domain" description="DUF7755" evidence="2">
    <location>
        <begin position="99"/>
        <end position="248"/>
    </location>
</feature>
<feature type="transmembrane region" description="Helical" evidence="1">
    <location>
        <begin position="392"/>
        <end position="411"/>
    </location>
</feature>
<feature type="transmembrane region" description="Helical" evidence="1">
    <location>
        <begin position="360"/>
        <end position="380"/>
    </location>
</feature>
<dbReference type="AlphaFoldDB" id="A0AAN9Q2Q1"/>
<dbReference type="InterPro" id="IPR056657">
    <property type="entry name" value="DUF7755"/>
</dbReference>
<name>A0AAN9Q2Q1_CLITE</name>